<evidence type="ECO:0000256" key="14">
    <source>
        <dbReference type="ARBA" id="ARBA00023012"/>
    </source>
</evidence>
<evidence type="ECO:0000256" key="16">
    <source>
        <dbReference type="ARBA" id="ARBA00024827"/>
    </source>
</evidence>
<keyword evidence="10" id="KW-0808">Transferase</keyword>
<dbReference type="PANTHER" id="PTHR24421">
    <property type="entry name" value="NITRATE/NITRITE SENSOR PROTEIN NARX-RELATED"/>
    <property type="match status" value="1"/>
</dbReference>
<keyword evidence="18" id="KW-1133">Transmembrane helix</keyword>
<evidence type="ECO:0000259" key="20">
    <source>
        <dbReference type="PROSITE" id="PS50885"/>
    </source>
</evidence>
<comment type="caution">
    <text evidence="21">The sequence shown here is derived from an EMBL/GenBank/DDBJ whole genome shotgun (WGS) entry which is preliminary data.</text>
</comment>
<dbReference type="Gene3D" id="1.20.5.1930">
    <property type="match status" value="1"/>
</dbReference>
<dbReference type="PROSITE" id="PS50109">
    <property type="entry name" value="HIS_KIN"/>
    <property type="match status" value="1"/>
</dbReference>
<dbReference type="GO" id="GO:0005737">
    <property type="term" value="C:cytoplasm"/>
    <property type="evidence" value="ECO:0007669"/>
    <property type="project" value="UniProtKB-SubCell"/>
</dbReference>
<dbReference type="PRINTS" id="PR00344">
    <property type="entry name" value="BCTRLSENSOR"/>
</dbReference>
<evidence type="ECO:0000256" key="1">
    <source>
        <dbReference type="ARBA" id="ARBA00000085"/>
    </source>
</evidence>
<evidence type="ECO:0000256" key="6">
    <source>
        <dbReference type="ARBA" id="ARBA00017322"/>
    </source>
</evidence>
<dbReference type="InterPro" id="IPR011712">
    <property type="entry name" value="Sig_transdc_His_kin_sub3_dim/P"/>
</dbReference>
<comment type="function">
    <text evidence="16">Member of the two-component regulatory system NreB/NreC involved in the control of dissimilatory nitrate/nitrite reduction in response to oxygen. NreB functions as a direct oxygen sensor histidine kinase which is autophosphorylated, in the absence of oxygen, probably at the conserved histidine residue, and transfers its phosphate group probably to a conserved aspartate residue of NreC. NreB/NreC activates the expression of the nitrate (narGHJI) and nitrite (nir) reductase operons, as well as the putative nitrate transporter gene narT.</text>
</comment>
<accession>A0A5J4KXC0</accession>
<evidence type="ECO:0000259" key="19">
    <source>
        <dbReference type="PROSITE" id="PS50109"/>
    </source>
</evidence>
<name>A0A5J4KXC0_9CHLR</name>
<evidence type="ECO:0000256" key="5">
    <source>
        <dbReference type="ARBA" id="ARBA00012438"/>
    </source>
</evidence>
<dbReference type="InterPro" id="IPR050482">
    <property type="entry name" value="Sensor_HK_TwoCompSys"/>
</dbReference>
<dbReference type="GO" id="GO:0000155">
    <property type="term" value="F:phosphorelay sensor kinase activity"/>
    <property type="evidence" value="ECO:0007669"/>
    <property type="project" value="InterPro"/>
</dbReference>
<proteinExistence type="predicted"/>
<dbReference type="Pfam" id="PF07730">
    <property type="entry name" value="HisKA_3"/>
    <property type="match status" value="1"/>
</dbReference>
<feature type="domain" description="HAMP" evidence="20">
    <location>
        <begin position="142"/>
        <end position="194"/>
    </location>
</feature>
<dbReference type="EC" id="2.7.13.3" evidence="5"/>
<keyword evidence="9" id="KW-0597">Phosphoprotein</keyword>
<evidence type="ECO:0000256" key="12">
    <source>
        <dbReference type="ARBA" id="ARBA00022777"/>
    </source>
</evidence>
<dbReference type="SUPFAM" id="SSF55874">
    <property type="entry name" value="ATPase domain of HSP90 chaperone/DNA topoisomerase II/histidine kinase"/>
    <property type="match status" value="1"/>
</dbReference>
<evidence type="ECO:0000256" key="4">
    <source>
        <dbReference type="ARBA" id="ARBA00004496"/>
    </source>
</evidence>
<dbReference type="Pfam" id="PF02518">
    <property type="entry name" value="HATPase_c"/>
    <property type="match status" value="1"/>
</dbReference>
<keyword evidence="7" id="KW-0004">4Fe-4S</keyword>
<dbReference type="Pfam" id="PF00672">
    <property type="entry name" value="HAMP"/>
    <property type="match status" value="1"/>
</dbReference>
<evidence type="ECO:0000256" key="15">
    <source>
        <dbReference type="ARBA" id="ARBA00023014"/>
    </source>
</evidence>
<keyword evidence="12" id="KW-0418">Kinase</keyword>
<feature type="transmembrane region" description="Helical" evidence="18">
    <location>
        <begin position="114"/>
        <end position="139"/>
    </location>
</feature>
<feature type="domain" description="Histidine kinase" evidence="19">
    <location>
        <begin position="211"/>
        <end position="404"/>
    </location>
</feature>
<keyword evidence="18" id="KW-0472">Membrane</keyword>
<evidence type="ECO:0000256" key="10">
    <source>
        <dbReference type="ARBA" id="ARBA00022679"/>
    </source>
</evidence>
<evidence type="ECO:0000256" key="18">
    <source>
        <dbReference type="SAM" id="Phobius"/>
    </source>
</evidence>
<organism evidence="21 22">
    <name type="scientific">Dictyobacter vulcani</name>
    <dbReference type="NCBI Taxonomy" id="2607529"/>
    <lineage>
        <taxon>Bacteria</taxon>
        <taxon>Bacillati</taxon>
        <taxon>Chloroflexota</taxon>
        <taxon>Ktedonobacteria</taxon>
        <taxon>Ktedonobacterales</taxon>
        <taxon>Dictyobacteraceae</taxon>
        <taxon>Dictyobacter</taxon>
    </lineage>
</organism>
<dbReference type="SMART" id="SM00304">
    <property type="entry name" value="HAMP"/>
    <property type="match status" value="1"/>
</dbReference>
<evidence type="ECO:0000256" key="8">
    <source>
        <dbReference type="ARBA" id="ARBA00022490"/>
    </source>
</evidence>
<dbReference type="PROSITE" id="PS50885">
    <property type="entry name" value="HAMP"/>
    <property type="match status" value="1"/>
</dbReference>
<evidence type="ECO:0000256" key="7">
    <source>
        <dbReference type="ARBA" id="ARBA00022485"/>
    </source>
</evidence>
<dbReference type="GO" id="GO:0051539">
    <property type="term" value="F:4 iron, 4 sulfur cluster binding"/>
    <property type="evidence" value="ECO:0007669"/>
    <property type="project" value="UniProtKB-KW"/>
</dbReference>
<evidence type="ECO:0000256" key="3">
    <source>
        <dbReference type="ARBA" id="ARBA00004370"/>
    </source>
</evidence>
<dbReference type="InterPro" id="IPR036890">
    <property type="entry name" value="HATPase_C_sf"/>
</dbReference>
<evidence type="ECO:0000256" key="9">
    <source>
        <dbReference type="ARBA" id="ARBA00022553"/>
    </source>
</evidence>
<dbReference type="Proteomes" id="UP000326912">
    <property type="component" value="Unassembled WGS sequence"/>
</dbReference>
<dbReference type="CDD" id="cd16917">
    <property type="entry name" value="HATPase_UhpB-NarQ-NarX-like"/>
    <property type="match status" value="1"/>
</dbReference>
<gene>
    <name evidence="21" type="ORF">KDW_49210</name>
</gene>
<evidence type="ECO:0000256" key="11">
    <source>
        <dbReference type="ARBA" id="ARBA00022723"/>
    </source>
</evidence>
<dbReference type="SMART" id="SM00387">
    <property type="entry name" value="HATPase_c"/>
    <property type="match status" value="1"/>
</dbReference>
<keyword evidence="18" id="KW-0812">Transmembrane</keyword>
<dbReference type="Gene3D" id="6.10.340.10">
    <property type="match status" value="1"/>
</dbReference>
<comment type="cofactor">
    <cofactor evidence="2">
        <name>[4Fe-4S] cluster</name>
        <dbReference type="ChEBI" id="CHEBI:49883"/>
    </cofactor>
</comment>
<dbReference type="GO" id="GO:0016020">
    <property type="term" value="C:membrane"/>
    <property type="evidence" value="ECO:0007669"/>
    <property type="project" value="UniProtKB-SubCell"/>
</dbReference>
<dbReference type="CDD" id="cd06225">
    <property type="entry name" value="HAMP"/>
    <property type="match status" value="1"/>
</dbReference>
<reference evidence="21 22" key="1">
    <citation type="submission" date="2019-10" db="EMBL/GenBank/DDBJ databases">
        <title>Dictyobacter vulcani sp. nov., within the class Ktedonobacteria, isolated from soil of volcanic Mt. Zao.</title>
        <authorList>
            <person name="Zheng Y."/>
            <person name="Wang C.M."/>
            <person name="Sakai Y."/>
            <person name="Abe K."/>
            <person name="Yokota A."/>
            <person name="Yabe S."/>
        </authorList>
    </citation>
    <scope>NUCLEOTIDE SEQUENCE [LARGE SCALE GENOMIC DNA]</scope>
    <source>
        <strain evidence="21 22">W12</strain>
    </source>
</reference>
<comment type="catalytic activity">
    <reaction evidence="1">
        <text>ATP + protein L-histidine = ADP + protein N-phospho-L-histidine.</text>
        <dbReference type="EC" id="2.7.13.3"/>
    </reaction>
</comment>
<dbReference type="InterPro" id="IPR005467">
    <property type="entry name" value="His_kinase_dom"/>
</dbReference>
<dbReference type="InterPro" id="IPR003660">
    <property type="entry name" value="HAMP_dom"/>
</dbReference>
<evidence type="ECO:0000313" key="22">
    <source>
        <dbReference type="Proteomes" id="UP000326912"/>
    </source>
</evidence>
<dbReference type="GO" id="GO:0046872">
    <property type="term" value="F:metal ion binding"/>
    <property type="evidence" value="ECO:0007669"/>
    <property type="project" value="UniProtKB-KW"/>
</dbReference>
<dbReference type="InterPro" id="IPR004358">
    <property type="entry name" value="Sig_transdc_His_kin-like_C"/>
</dbReference>
<sequence length="419" mass="46436">MHIIGASPPIRPTTTLYPDNRPLPFGLLFSSAGQVLSSSYPKRYPLHSQAEHVLLDRGSLVTQALHGKSSMVARDLAMGHVICIAEPVWDIHHQVIGAIYIQAPLASFFNINAWLFLLLLSGLLLLIFTIPIGGIFGFLTTRRLVSRIRGLALVSEQFAQGDDPPQLPIAIRDELGQLEVQFNQMVAQLKESTSKQQQLVAQNARLEERTRISRDLHDAISQDLFSLRMLSRGLRTAIESRTDLPMYIETLEEVVTHMQREMRALLLKLRPGKLDELGFVAALQDMARSYSARVGIAVEAIIQPVVLTVQAEHMLFRIAQEALSNAVRYAGASTITLNLESKDKEIIFSITDDGKGFVLAEEQQSGGLGLQLMRERAQELNGTFALETRPGQGTCIRITLPLLIRDAHGGPAYDPSTHR</sequence>
<evidence type="ECO:0000256" key="2">
    <source>
        <dbReference type="ARBA" id="ARBA00001966"/>
    </source>
</evidence>
<evidence type="ECO:0000313" key="21">
    <source>
        <dbReference type="EMBL" id="GER90759.1"/>
    </source>
</evidence>
<keyword evidence="8" id="KW-0963">Cytoplasm</keyword>
<dbReference type="GO" id="GO:0046983">
    <property type="term" value="F:protein dimerization activity"/>
    <property type="evidence" value="ECO:0007669"/>
    <property type="project" value="InterPro"/>
</dbReference>
<keyword evidence="22" id="KW-1185">Reference proteome</keyword>
<keyword evidence="15" id="KW-0411">Iron-sulfur</keyword>
<keyword evidence="11" id="KW-0479">Metal-binding</keyword>
<keyword evidence="13" id="KW-0408">Iron</keyword>
<dbReference type="AlphaFoldDB" id="A0A5J4KXC0"/>
<dbReference type="Gene3D" id="3.30.565.10">
    <property type="entry name" value="Histidine kinase-like ATPase, C-terminal domain"/>
    <property type="match status" value="1"/>
</dbReference>
<evidence type="ECO:0000256" key="17">
    <source>
        <dbReference type="ARBA" id="ARBA00030800"/>
    </source>
</evidence>
<dbReference type="InterPro" id="IPR003594">
    <property type="entry name" value="HATPase_dom"/>
</dbReference>
<comment type="subcellular location">
    <subcellularLocation>
        <location evidence="4">Cytoplasm</location>
    </subcellularLocation>
    <subcellularLocation>
        <location evidence="3">Membrane</location>
    </subcellularLocation>
</comment>
<dbReference type="SUPFAM" id="SSF158472">
    <property type="entry name" value="HAMP domain-like"/>
    <property type="match status" value="1"/>
</dbReference>
<protein>
    <recommendedName>
        <fullName evidence="6">Oxygen sensor histidine kinase NreB</fullName>
        <ecNumber evidence="5">2.7.13.3</ecNumber>
    </recommendedName>
    <alternativeName>
        <fullName evidence="17">Nitrogen regulation protein B</fullName>
    </alternativeName>
</protein>
<evidence type="ECO:0000256" key="13">
    <source>
        <dbReference type="ARBA" id="ARBA00023004"/>
    </source>
</evidence>
<keyword evidence="14" id="KW-0902">Two-component regulatory system</keyword>
<dbReference type="EMBL" id="BKZW01000002">
    <property type="protein sequence ID" value="GER90759.1"/>
    <property type="molecule type" value="Genomic_DNA"/>
</dbReference>